<dbReference type="RefSeq" id="WP_379914061.1">
    <property type="nucleotide sequence ID" value="NZ_JBHUDD010000041.1"/>
</dbReference>
<dbReference type="InterPro" id="IPR050219">
    <property type="entry name" value="DnaG_primase"/>
</dbReference>
<evidence type="ECO:0000256" key="5">
    <source>
        <dbReference type="ARBA" id="ARBA00022705"/>
    </source>
</evidence>
<dbReference type="InterPro" id="IPR013264">
    <property type="entry name" value="DNAG_N"/>
</dbReference>
<evidence type="ECO:0000256" key="7">
    <source>
        <dbReference type="ARBA" id="ARBA00022771"/>
    </source>
</evidence>
<dbReference type="InterPro" id="IPR030846">
    <property type="entry name" value="DnaG_bac"/>
</dbReference>
<evidence type="ECO:0000256" key="8">
    <source>
        <dbReference type="ARBA" id="ARBA00022833"/>
    </source>
</evidence>
<dbReference type="PROSITE" id="PS50880">
    <property type="entry name" value="TOPRIM"/>
    <property type="match status" value="1"/>
</dbReference>
<evidence type="ECO:0000256" key="9">
    <source>
        <dbReference type="ARBA" id="ARBA00022842"/>
    </source>
</evidence>
<evidence type="ECO:0000313" key="15">
    <source>
        <dbReference type="EMBL" id="MFD1508943.1"/>
    </source>
</evidence>
<keyword evidence="10 12" id="KW-0238">DNA-binding</keyword>
<keyword evidence="4 12" id="KW-0548">Nucleotidyltransferase</keyword>
<comment type="catalytic activity">
    <reaction evidence="12">
        <text>ssDNA + n NTP = ssDNA/pppN(pN)n-1 hybrid + (n-1) diphosphate.</text>
        <dbReference type="EC" id="2.7.7.101"/>
    </reaction>
</comment>
<protein>
    <recommendedName>
        <fullName evidence="12">DNA primase</fullName>
        <ecNumber evidence="12">2.7.7.101</ecNumber>
    </recommendedName>
</protein>
<dbReference type="Pfam" id="PF01807">
    <property type="entry name" value="Zn_ribbon_DnaG"/>
    <property type="match status" value="1"/>
</dbReference>
<dbReference type="InterPro" id="IPR034151">
    <property type="entry name" value="TOPRIM_DnaG_bac"/>
</dbReference>
<keyword evidence="1 12" id="KW-0240">DNA-directed RNA polymerase</keyword>
<sequence>MSLPPGFLDELRSRTSLTQVVGRKVMWDNRKSNQGKGDMWAPCPFHQEKTASFHVDDRKGFYYCFGCHAKGDAISFVRETENVDFMEAIEILAREAGMTLPARDPQAAQKADKRGELAEIMERAVKFFRLSLNQQAAGAAREYLVQRGLDQAAQERFELGYAPEGNALFAHLTGQGVDPQKIIDAGLAARPDDGRAPYDRFRGRIIFPIRDPRGRCISLGGRAMDPNARAKYLNGPETELFDKGRSLYWHGPAREAAGKGQTLIVAEGYMDVIALVQAGFAATVAPLGTAVTEDQLRLLWRIADEPVIALDGDKAGLRAAHRVIDIALPLLEAGKSLRFALMPEGKDPDDLIRASGAGAMQTLLDQALPMVHLLWRRETEGQVFDSPERRAALDRSLRERIKTIADPSIRSHYGQAIKEMRWQLFNPRRPGGSGPKGRKWQPPGTPQASTKSSVLAGAGDHVQEHIREAVILATLVVTPELIEEVETQLERMECRDPDHAAIRTVLLGLPPGEDAQQAVAAHLGGEALENLMHSPHVAICPAVRHPGDAEQARLTLSEVFGKLIALRGLDAEVAEAAEEMTGLANEALTWRLREAAEACNRALRSQQEDRAAYDQGDNGMMIDRDERSAFDALLSKITYSKPGR</sequence>
<reference evidence="16" key="1">
    <citation type="journal article" date="2019" name="Int. J. Syst. Evol. Microbiol.">
        <title>The Global Catalogue of Microorganisms (GCM) 10K type strain sequencing project: providing services to taxonomists for standard genome sequencing and annotation.</title>
        <authorList>
            <consortium name="The Broad Institute Genomics Platform"/>
            <consortium name="The Broad Institute Genome Sequencing Center for Infectious Disease"/>
            <person name="Wu L."/>
            <person name="Ma J."/>
        </authorList>
    </citation>
    <scope>NUCLEOTIDE SEQUENCE [LARGE SCALE GENOMIC DNA]</scope>
    <source>
        <strain evidence="16">CGMCC 1.12477</strain>
    </source>
</reference>
<keyword evidence="6 12" id="KW-0479">Metal-binding</keyword>
<dbReference type="NCBIfam" id="TIGR01391">
    <property type="entry name" value="dnaG"/>
    <property type="match status" value="1"/>
</dbReference>
<keyword evidence="16" id="KW-1185">Reference proteome</keyword>
<dbReference type="CDD" id="cd03364">
    <property type="entry name" value="TOPRIM_DnaG_primases"/>
    <property type="match status" value="1"/>
</dbReference>
<dbReference type="Pfam" id="PF08275">
    <property type="entry name" value="DNAG_N"/>
    <property type="match status" value="1"/>
</dbReference>
<organism evidence="15 16">
    <name type="scientific">Lacimonas salitolerans</name>
    <dbReference type="NCBI Taxonomy" id="1323750"/>
    <lineage>
        <taxon>Bacteria</taxon>
        <taxon>Pseudomonadati</taxon>
        <taxon>Pseudomonadota</taxon>
        <taxon>Alphaproteobacteria</taxon>
        <taxon>Rhodobacterales</taxon>
        <taxon>Paracoccaceae</taxon>
        <taxon>Lacimonas</taxon>
    </lineage>
</organism>
<evidence type="ECO:0000256" key="11">
    <source>
        <dbReference type="ARBA" id="ARBA00023163"/>
    </source>
</evidence>
<evidence type="ECO:0000256" key="10">
    <source>
        <dbReference type="ARBA" id="ARBA00023125"/>
    </source>
</evidence>
<keyword evidence="2 12" id="KW-0639">Primosome</keyword>
<evidence type="ECO:0000256" key="12">
    <source>
        <dbReference type="HAMAP-Rule" id="MF_00974"/>
    </source>
</evidence>
<dbReference type="InterPro" id="IPR006295">
    <property type="entry name" value="DNA_primase_DnaG"/>
</dbReference>
<keyword evidence="5 12" id="KW-0235">DNA replication</keyword>
<gene>
    <name evidence="12 15" type="primary">dnaG</name>
    <name evidence="15" type="ORF">ACFTOW_05970</name>
</gene>
<dbReference type="EMBL" id="JBHUDD010000041">
    <property type="protein sequence ID" value="MFD1508943.1"/>
    <property type="molecule type" value="Genomic_DNA"/>
</dbReference>
<dbReference type="InterPro" id="IPR002694">
    <property type="entry name" value="Znf_CHC2"/>
</dbReference>
<dbReference type="InterPro" id="IPR036977">
    <property type="entry name" value="DNA_primase_Znf_CHC2"/>
</dbReference>
<feature type="region of interest" description="Disordered" evidence="13">
    <location>
        <begin position="425"/>
        <end position="453"/>
    </location>
</feature>
<keyword evidence="7 12" id="KW-0863">Zinc-finger</keyword>
<dbReference type="Gene3D" id="3.90.980.10">
    <property type="entry name" value="DNA primase, catalytic core, N-terminal domain"/>
    <property type="match status" value="1"/>
</dbReference>
<keyword evidence="11 12" id="KW-0804">Transcription</keyword>
<comment type="function">
    <text evidence="12">RNA polymerase that catalyzes the synthesis of short RNA molecules used as primers for DNA polymerase during DNA replication.</text>
</comment>
<dbReference type="Proteomes" id="UP001597186">
    <property type="component" value="Unassembled WGS sequence"/>
</dbReference>
<evidence type="ECO:0000313" key="16">
    <source>
        <dbReference type="Proteomes" id="UP001597186"/>
    </source>
</evidence>
<evidence type="ECO:0000256" key="6">
    <source>
        <dbReference type="ARBA" id="ARBA00022723"/>
    </source>
</evidence>
<keyword evidence="3 12" id="KW-0808">Transferase</keyword>
<proteinExistence type="inferred from homology"/>
<dbReference type="SMART" id="SM00493">
    <property type="entry name" value="TOPRIM"/>
    <property type="match status" value="1"/>
</dbReference>
<name>A0ABW4EFL9_9RHOB</name>
<evidence type="ECO:0000256" key="3">
    <source>
        <dbReference type="ARBA" id="ARBA00022679"/>
    </source>
</evidence>
<comment type="similarity">
    <text evidence="12">Belongs to the DnaG primase family.</text>
</comment>
<dbReference type="SUPFAM" id="SSF57783">
    <property type="entry name" value="Zinc beta-ribbon"/>
    <property type="match status" value="1"/>
</dbReference>
<keyword evidence="8 12" id="KW-0862">Zinc</keyword>
<dbReference type="InterPro" id="IPR037068">
    <property type="entry name" value="DNA_primase_core_N_sf"/>
</dbReference>
<evidence type="ECO:0000256" key="13">
    <source>
        <dbReference type="SAM" id="MobiDB-lite"/>
    </source>
</evidence>
<dbReference type="HAMAP" id="MF_00974">
    <property type="entry name" value="DNA_primase_DnaG"/>
    <property type="match status" value="1"/>
</dbReference>
<dbReference type="InterPro" id="IPR006171">
    <property type="entry name" value="TOPRIM_dom"/>
</dbReference>
<comment type="caution">
    <text evidence="15">The sequence shown here is derived from an EMBL/GenBank/DDBJ whole genome shotgun (WGS) entry which is preliminary data.</text>
</comment>
<comment type="domain">
    <text evidence="12">Contains an N-terminal zinc-binding domain, a central core domain that contains the primase activity, and a C-terminal DnaB-binding domain.</text>
</comment>
<dbReference type="PANTHER" id="PTHR30313:SF2">
    <property type="entry name" value="DNA PRIMASE"/>
    <property type="match status" value="1"/>
</dbReference>
<dbReference type="SMART" id="SM00400">
    <property type="entry name" value="ZnF_CHCC"/>
    <property type="match status" value="1"/>
</dbReference>
<evidence type="ECO:0000256" key="1">
    <source>
        <dbReference type="ARBA" id="ARBA00022478"/>
    </source>
</evidence>
<dbReference type="Gene3D" id="3.90.580.10">
    <property type="entry name" value="Zinc finger, CHC2-type domain"/>
    <property type="match status" value="1"/>
</dbReference>
<dbReference type="Pfam" id="PF13155">
    <property type="entry name" value="Toprim_2"/>
    <property type="match status" value="1"/>
</dbReference>
<evidence type="ECO:0000259" key="14">
    <source>
        <dbReference type="PROSITE" id="PS50880"/>
    </source>
</evidence>
<dbReference type="EC" id="2.7.7.101" evidence="12"/>
<dbReference type="Gene3D" id="3.40.1360.10">
    <property type="match status" value="1"/>
</dbReference>
<evidence type="ECO:0000256" key="2">
    <source>
        <dbReference type="ARBA" id="ARBA00022515"/>
    </source>
</evidence>
<feature type="zinc finger region" description="CHC2-type" evidence="12">
    <location>
        <begin position="43"/>
        <end position="67"/>
    </location>
</feature>
<evidence type="ECO:0000256" key="4">
    <source>
        <dbReference type="ARBA" id="ARBA00022695"/>
    </source>
</evidence>
<accession>A0ABW4EFL9</accession>
<dbReference type="PANTHER" id="PTHR30313">
    <property type="entry name" value="DNA PRIMASE"/>
    <property type="match status" value="1"/>
</dbReference>
<keyword evidence="9" id="KW-0460">Magnesium</keyword>
<comment type="subunit">
    <text evidence="12">Monomer. Interacts with DnaB.</text>
</comment>
<dbReference type="SUPFAM" id="SSF56731">
    <property type="entry name" value="DNA primase core"/>
    <property type="match status" value="1"/>
</dbReference>
<comment type="cofactor">
    <cofactor evidence="12">
        <name>Zn(2+)</name>
        <dbReference type="ChEBI" id="CHEBI:29105"/>
    </cofactor>
    <text evidence="12">Binds 1 zinc ion per monomer.</text>
</comment>
<feature type="domain" description="Toprim" evidence="14">
    <location>
        <begin position="261"/>
        <end position="343"/>
    </location>
</feature>